<dbReference type="GO" id="GO:0022857">
    <property type="term" value="F:transmembrane transporter activity"/>
    <property type="evidence" value="ECO:0007669"/>
    <property type="project" value="InterPro"/>
</dbReference>
<feature type="transmembrane region" description="Helical" evidence="6">
    <location>
        <begin position="351"/>
        <end position="372"/>
    </location>
</feature>
<feature type="transmembrane region" description="Helical" evidence="6">
    <location>
        <begin position="106"/>
        <end position="124"/>
    </location>
</feature>
<proteinExistence type="predicted"/>
<dbReference type="Proteomes" id="UP000033881">
    <property type="component" value="Unassembled WGS sequence"/>
</dbReference>
<evidence type="ECO:0000256" key="3">
    <source>
        <dbReference type="ARBA" id="ARBA00022692"/>
    </source>
</evidence>
<keyword evidence="5 6" id="KW-0472">Membrane</keyword>
<dbReference type="InterPro" id="IPR036259">
    <property type="entry name" value="MFS_trans_sf"/>
</dbReference>
<feature type="transmembrane region" description="Helical" evidence="6">
    <location>
        <begin position="311"/>
        <end position="330"/>
    </location>
</feature>
<comment type="caution">
    <text evidence="8">The sequence shown here is derived from an EMBL/GenBank/DDBJ whole genome shotgun (WGS) entry which is preliminary data.</text>
</comment>
<dbReference type="Gene3D" id="1.20.1250.20">
    <property type="entry name" value="MFS general substrate transporter like domains"/>
    <property type="match status" value="2"/>
</dbReference>
<keyword evidence="3 6" id="KW-0812">Transmembrane</keyword>
<evidence type="ECO:0000256" key="6">
    <source>
        <dbReference type="SAM" id="Phobius"/>
    </source>
</evidence>
<evidence type="ECO:0000256" key="1">
    <source>
        <dbReference type="ARBA" id="ARBA00004141"/>
    </source>
</evidence>
<organism evidence="8 9">
    <name type="scientific">Candidatus Woesebacteria bacterium GW2011_GWB1_39_12</name>
    <dbReference type="NCBI Taxonomy" id="1618574"/>
    <lineage>
        <taxon>Bacteria</taxon>
        <taxon>Candidatus Woeseibacteriota</taxon>
    </lineage>
</organism>
<keyword evidence="4 6" id="KW-1133">Transmembrane helix</keyword>
<accession>A0A0G0PRN5</accession>
<evidence type="ECO:0000256" key="4">
    <source>
        <dbReference type="ARBA" id="ARBA00022989"/>
    </source>
</evidence>
<dbReference type="PANTHER" id="PTHR23506:SF23">
    <property type="entry name" value="GH10249P"/>
    <property type="match status" value="1"/>
</dbReference>
<evidence type="ECO:0000256" key="2">
    <source>
        <dbReference type="ARBA" id="ARBA00022448"/>
    </source>
</evidence>
<dbReference type="InterPro" id="IPR011701">
    <property type="entry name" value="MFS"/>
</dbReference>
<feature type="transmembrane region" description="Helical" evidence="6">
    <location>
        <begin position="83"/>
        <end position="100"/>
    </location>
</feature>
<comment type="subcellular location">
    <subcellularLocation>
        <location evidence="1">Membrane</location>
        <topology evidence="1">Multi-pass membrane protein</topology>
    </subcellularLocation>
</comment>
<feature type="transmembrane region" description="Helical" evidence="6">
    <location>
        <begin position="378"/>
        <end position="396"/>
    </location>
</feature>
<feature type="transmembrane region" description="Helical" evidence="6">
    <location>
        <begin position="18"/>
        <end position="39"/>
    </location>
</feature>
<feature type="transmembrane region" description="Helical" evidence="6">
    <location>
        <begin position="288"/>
        <end position="305"/>
    </location>
</feature>
<evidence type="ECO:0000313" key="9">
    <source>
        <dbReference type="Proteomes" id="UP000033881"/>
    </source>
</evidence>
<evidence type="ECO:0000313" key="8">
    <source>
        <dbReference type="EMBL" id="KKR00825.1"/>
    </source>
</evidence>
<feature type="transmembrane region" description="Helical" evidence="6">
    <location>
        <begin position="213"/>
        <end position="236"/>
    </location>
</feature>
<feature type="transmembrane region" description="Helical" evidence="6">
    <location>
        <begin position="51"/>
        <end position="71"/>
    </location>
</feature>
<protein>
    <submittedName>
        <fullName evidence="8">Multidrug transporter protein</fullName>
    </submittedName>
</protein>
<dbReference type="PRINTS" id="PR01036">
    <property type="entry name" value="TCRTETB"/>
</dbReference>
<dbReference type="AlphaFoldDB" id="A0A0G0PRN5"/>
<reference evidence="8 9" key="1">
    <citation type="journal article" date="2015" name="Nature">
        <title>rRNA introns, odd ribosomes, and small enigmatic genomes across a large radiation of phyla.</title>
        <authorList>
            <person name="Brown C.T."/>
            <person name="Hug L.A."/>
            <person name="Thomas B.C."/>
            <person name="Sharon I."/>
            <person name="Castelle C.J."/>
            <person name="Singh A."/>
            <person name="Wilkins M.J."/>
            <person name="Williams K.H."/>
            <person name="Banfield J.F."/>
        </authorList>
    </citation>
    <scope>NUCLEOTIDE SEQUENCE [LARGE SCALE GENOMIC DNA]</scope>
</reference>
<dbReference type="Pfam" id="PF07690">
    <property type="entry name" value="MFS_1"/>
    <property type="match status" value="1"/>
</dbReference>
<dbReference type="InterPro" id="IPR050930">
    <property type="entry name" value="MFS_Vesicular_Transporter"/>
</dbReference>
<evidence type="ECO:0000256" key="5">
    <source>
        <dbReference type="ARBA" id="ARBA00023136"/>
    </source>
</evidence>
<keyword evidence="2" id="KW-0813">Transport</keyword>
<gene>
    <name evidence="8" type="ORF">UT24_C0009G0142</name>
</gene>
<evidence type="ECO:0000259" key="7">
    <source>
        <dbReference type="PROSITE" id="PS50850"/>
    </source>
</evidence>
<dbReference type="PANTHER" id="PTHR23506">
    <property type="entry name" value="GH10249P"/>
    <property type="match status" value="1"/>
</dbReference>
<name>A0A0G0PRN5_9BACT</name>
<feature type="domain" description="Major facilitator superfamily (MFS) profile" evidence="7">
    <location>
        <begin position="1"/>
        <end position="197"/>
    </location>
</feature>
<dbReference type="PROSITE" id="PS50850">
    <property type="entry name" value="MFS"/>
    <property type="match status" value="1"/>
</dbReference>
<dbReference type="GO" id="GO:0016020">
    <property type="term" value="C:membrane"/>
    <property type="evidence" value="ECO:0007669"/>
    <property type="project" value="UniProtKB-SubCell"/>
</dbReference>
<feature type="transmembrane region" description="Helical" evidence="6">
    <location>
        <begin position="145"/>
        <end position="168"/>
    </location>
</feature>
<dbReference type="InterPro" id="IPR020846">
    <property type="entry name" value="MFS_dom"/>
</dbReference>
<dbReference type="EMBL" id="LBWB01000009">
    <property type="protein sequence ID" value="KKR00825.1"/>
    <property type="molecule type" value="Genomic_DNA"/>
</dbReference>
<feature type="transmembrane region" description="Helical" evidence="6">
    <location>
        <begin position="174"/>
        <end position="192"/>
    </location>
</feature>
<sequence>MFVKTFPRILKDEVWSKVLTLGMILFLILLADAILSFWVPNFIQDSLQSSFLMGLVISFSSVVGFGADLIFPQILRGFTVKRLILLGILSSFLFSAILLGATAAPYLVIFLLAMAVWGIYYELLGFGEQQFVADSTPLRLHSAAWGVMSIFRSLAYFLGPIIGGLLLARGDRTPAYFAILFTFLGLVFLMLAREKHKRPIEIDVHEVNLIRELAHWKVLFSHVWPIVIMSIFMGLVDATFWTTGAVWSHTLSERSWWGGMFLPLYTLPSLFVGFVVAKWQVFEGKKRLAEKFLFFSGIFLAMLGLTDAIFFQLLFVFVSSTLLAVSFPLTDGVYSDIVARMGRERRHLIGLSRSTISIAYIIGPAWAGFIASTIGERLTFSAVGITVVVVSAVLLLTTPKKLKLPQEEIKKWE</sequence>
<dbReference type="SUPFAM" id="SSF103473">
    <property type="entry name" value="MFS general substrate transporter"/>
    <property type="match status" value="1"/>
</dbReference>
<feature type="transmembrane region" description="Helical" evidence="6">
    <location>
        <begin position="256"/>
        <end position="276"/>
    </location>
</feature>
<dbReference type="STRING" id="1618574.UT24_C0009G0142"/>